<dbReference type="SUPFAM" id="SSF63418">
    <property type="entry name" value="MurE/MurF N-terminal domain"/>
    <property type="match status" value="1"/>
</dbReference>
<dbReference type="InterPro" id="IPR036565">
    <property type="entry name" value="Mur-like_cat_sf"/>
</dbReference>
<proteinExistence type="predicted"/>
<evidence type="ECO:0000259" key="1">
    <source>
        <dbReference type="Pfam" id="PF08245"/>
    </source>
</evidence>
<dbReference type="Gene3D" id="3.40.1190.10">
    <property type="entry name" value="Mur-like, catalytic domain"/>
    <property type="match status" value="1"/>
</dbReference>
<evidence type="ECO:0000313" key="3">
    <source>
        <dbReference type="Proteomes" id="UP001412067"/>
    </source>
</evidence>
<protein>
    <recommendedName>
        <fullName evidence="1">Mur ligase central domain-containing protein</fullName>
    </recommendedName>
</protein>
<sequence>MRCSPRFLPLRLVCFFPCSNPSSRDSRASSPSPDTLHLYFHSTNLCFKSPPPSTTLPSTFLDSLSPLSSTLPSNTNITIQENPMKIHDLTLFPDEEILEEVVPCDLFICRIGSKTDGHAYLFEAISKGEVVVVADRDLDEDATLGCQAIVTVENTHSAIPILASSFYDRPTEKLSVIAVTRINGKTTTTHLIKSLYEAIGWKTGMLGTIGYYIHDNQLLEAPNKTPDSLVLQKIMAKMLDTGAKSVVMEASSHGLALGR</sequence>
<dbReference type="InterPro" id="IPR035911">
    <property type="entry name" value="MurE/MurF_N"/>
</dbReference>
<dbReference type="PANTHER" id="PTHR23135">
    <property type="entry name" value="MUR LIGASE FAMILY MEMBER"/>
    <property type="match status" value="1"/>
</dbReference>
<dbReference type="InterPro" id="IPR013221">
    <property type="entry name" value="Mur_ligase_cen"/>
</dbReference>
<comment type="caution">
    <text evidence="2">The sequence shown here is derived from an EMBL/GenBank/DDBJ whole genome shotgun (WGS) entry which is preliminary data.</text>
</comment>
<gene>
    <name evidence="2" type="ORF">KSP40_PGU000214</name>
</gene>
<organism evidence="2 3">
    <name type="scientific">Platanthera guangdongensis</name>
    <dbReference type="NCBI Taxonomy" id="2320717"/>
    <lineage>
        <taxon>Eukaryota</taxon>
        <taxon>Viridiplantae</taxon>
        <taxon>Streptophyta</taxon>
        <taxon>Embryophyta</taxon>
        <taxon>Tracheophyta</taxon>
        <taxon>Spermatophyta</taxon>
        <taxon>Magnoliopsida</taxon>
        <taxon>Liliopsida</taxon>
        <taxon>Asparagales</taxon>
        <taxon>Orchidaceae</taxon>
        <taxon>Orchidoideae</taxon>
        <taxon>Orchideae</taxon>
        <taxon>Orchidinae</taxon>
        <taxon>Platanthera</taxon>
    </lineage>
</organism>
<dbReference type="Gene3D" id="3.40.1390.10">
    <property type="entry name" value="MurE/MurF, N-terminal domain"/>
    <property type="match status" value="1"/>
</dbReference>
<reference evidence="2 3" key="1">
    <citation type="journal article" date="2022" name="Nat. Plants">
        <title>Genomes of leafy and leafless Platanthera orchids illuminate the evolution of mycoheterotrophy.</title>
        <authorList>
            <person name="Li M.H."/>
            <person name="Liu K.W."/>
            <person name="Li Z."/>
            <person name="Lu H.C."/>
            <person name="Ye Q.L."/>
            <person name="Zhang D."/>
            <person name="Wang J.Y."/>
            <person name="Li Y.F."/>
            <person name="Zhong Z.M."/>
            <person name="Liu X."/>
            <person name="Yu X."/>
            <person name="Liu D.K."/>
            <person name="Tu X.D."/>
            <person name="Liu B."/>
            <person name="Hao Y."/>
            <person name="Liao X.Y."/>
            <person name="Jiang Y.T."/>
            <person name="Sun W.H."/>
            <person name="Chen J."/>
            <person name="Chen Y.Q."/>
            <person name="Ai Y."/>
            <person name="Zhai J.W."/>
            <person name="Wu S.S."/>
            <person name="Zhou Z."/>
            <person name="Hsiao Y.Y."/>
            <person name="Wu W.L."/>
            <person name="Chen Y.Y."/>
            <person name="Lin Y.F."/>
            <person name="Hsu J.L."/>
            <person name="Li C.Y."/>
            <person name="Wang Z.W."/>
            <person name="Zhao X."/>
            <person name="Zhong W.Y."/>
            <person name="Ma X.K."/>
            <person name="Ma L."/>
            <person name="Huang J."/>
            <person name="Chen G.Z."/>
            <person name="Huang M.Z."/>
            <person name="Huang L."/>
            <person name="Peng D.H."/>
            <person name="Luo Y.B."/>
            <person name="Zou S.Q."/>
            <person name="Chen S.P."/>
            <person name="Lan S."/>
            <person name="Tsai W.C."/>
            <person name="Van de Peer Y."/>
            <person name="Liu Z.J."/>
        </authorList>
    </citation>
    <scope>NUCLEOTIDE SEQUENCE [LARGE SCALE GENOMIC DNA]</scope>
    <source>
        <strain evidence="2">Lor288</strain>
    </source>
</reference>
<feature type="domain" description="Mur ligase central" evidence="1">
    <location>
        <begin position="183"/>
        <end position="258"/>
    </location>
</feature>
<dbReference type="SUPFAM" id="SSF53623">
    <property type="entry name" value="MurD-like peptide ligases, catalytic domain"/>
    <property type="match status" value="1"/>
</dbReference>
<keyword evidence="3" id="KW-1185">Reference proteome</keyword>
<evidence type="ECO:0000313" key="2">
    <source>
        <dbReference type="EMBL" id="KAK8947864.1"/>
    </source>
</evidence>
<dbReference type="Pfam" id="PF08245">
    <property type="entry name" value="Mur_ligase_M"/>
    <property type="match status" value="1"/>
</dbReference>
<dbReference type="Proteomes" id="UP001412067">
    <property type="component" value="Unassembled WGS sequence"/>
</dbReference>
<name>A0ABR2LRF9_9ASPA</name>
<dbReference type="EMBL" id="JBBWWR010000016">
    <property type="protein sequence ID" value="KAK8947864.1"/>
    <property type="molecule type" value="Genomic_DNA"/>
</dbReference>
<accession>A0ABR2LRF9</accession>
<dbReference type="PANTHER" id="PTHR23135:SF4">
    <property type="entry name" value="UDP-N-ACETYLMURAMOYL-L-ALANYL-D-GLUTAMATE--2,6-DIAMINOPIMELATE LIGASE MURE HOMOLOG, CHLOROPLASTIC"/>
    <property type="match status" value="1"/>
</dbReference>